<dbReference type="PANTHER" id="PTHR12434:SF6">
    <property type="entry name" value="MEDIATOR OF RNA POLYMERASE II TRANSCRIPTION SUBUNIT 22"/>
    <property type="match status" value="1"/>
</dbReference>
<sequence>MADKSKKATTGRAMATKALTIQEYKRRLRDNIRSLNENFVRILESAKVTSDESALKNTSGRMTEYYTVKNEMVTRAALMVRAADELTKLNSDLKDLLILCDFNFLGYAIENAEDKCQLKIQEGTQKWNNVRVEVNKMINDIEFLMSNC</sequence>
<gene>
    <name evidence="9" type="ORF">L596_015086</name>
</gene>
<keyword evidence="6" id="KW-0539">Nucleus</keyword>
<evidence type="ECO:0000256" key="6">
    <source>
        <dbReference type="ARBA" id="ARBA00023242"/>
    </source>
</evidence>
<reference evidence="9" key="1">
    <citation type="submission" date="2013-11" db="EMBL/GenBank/DDBJ databases">
        <authorList>
            <person name="Sternberg P."/>
            <person name="Dillman A."/>
            <person name="Macchietto M."/>
        </authorList>
    </citation>
    <scope>NUCLEOTIDE SEQUENCE</scope>
    <source>
        <strain evidence="9">ALL</strain>
    </source>
</reference>
<dbReference type="OrthoDB" id="203279at2759"/>
<evidence type="ECO:0000256" key="1">
    <source>
        <dbReference type="ARBA" id="ARBA00004123"/>
    </source>
</evidence>
<name>A0A4U5NET0_STECR</name>
<evidence type="ECO:0000256" key="3">
    <source>
        <dbReference type="ARBA" id="ARBA00019695"/>
    </source>
</evidence>
<dbReference type="Pfam" id="PF06179">
    <property type="entry name" value="Med22"/>
    <property type="match status" value="1"/>
</dbReference>
<dbReference type="GO" id="GO:0016592">
    <property type="term" value="C:mediator complex"/>
    <property type="evidence" value="ECO:0007669"/>
    <property type="project" value="InterPro"/>
</dbReference>
<evidence type="ECO:0000256" key="8">
    <source>
        <dbReference type="ARBA" id="ARBA00031962"/>
    </source>
</evidence>
<dbReference type="PANTHER" id="PTHR12434">
    <property type="entry name" value="MEDIATOR OF RNA POLYMERASE II TRANSCRIPTION SUBUNIT 22"/>
    <property type="match status" value="1"/>
</dbReference>
<evidence type="ECO:0000256" key="7">
    <source>
        <dbReference type="ARBA" id="ARBA00025687"/>
    </source>
</evidence>
<comment type="caution">
    <text evidence="9">The sequence shown here is derived from an EMBL/GenBank/DDBJ whole genome shotgun (WGS) entry which is preliminary data.</text>
</comment>
<evidence type="ECO:0000256" key="2">
    <source>
        <dbReference type="ARBA" id="ARBA00005942"/>
    </source>
</evidence>
<comment type="subcellular location">
    <subcellularLocation>
        <location evidence="1">Nucleus</location>
    </subcellularLocation>
</comment>
<dbReference type="STRING" id="34508.A0A4U5NET0"/>
<comment type="function">
    <text evidence="7">Component of the Mediator complex, a coactivator involved in the regulated transcription of nearly all RNA polymerase II-dependent genes. Mediator functions as a bridge to convey information from gene-specific regulatory proteins to the basal RNA polymerase II transcription machinery. Mediator is recruited to promoters by direct interactions with regulatory proteins and serves as a scaffold for the assembly of a functional preinitiation complex with RNA polymerase II and the general transcription factors.</text>
</comment>
<protein>
    <recommendedName>
        <fullName evidence="3">Mediator of RNA polymerase II transcription subunit 22</fullName>
    </recommendedName>
    <alternativeName>
        <fullName evidence="8">Mediator complex subunit 22</fullName>
    </alternativeName>
</protein>
<evidence type="ECO:0000256" key="4">
    <source>
        <dbReference type="ARBA" id="ARBA00023015"/>
    </source>
</evidence>
<reference evidence="9" key="3">
    <citation type="journal article" date="2019" name="G3 (Bethesda)">
        <title>Hybrid Assembly of the Genome of the Entomopathogenic Nematode Steinernema carpocapsae Identifies the X-Chromosome.</title>
        <authorList>
            <person name="Serra L."/>
            <person name="Macchietto M."/>
            <person name="Macias-Munoz A."/>
            <person name="McGill C.J."/>
            <person name="Rodriguez I.M."/>
            <person name="Rodriguez B."/>
            <person name="Murad R."/>
            <person name="Mortazavi A."/>
        </authorList>
    </citation>
    <scope>NUCLEOTIDE SEQUENCE</scope>
    <source>
        <strain evidence="9">ALL</strain>
    </source>
</reference>
<evidence type="ECO:0000256" key="5">
    <source>
        <dbReference type="ARBA" id="ARBA00023163"/>
    </source>
</evidence>
<accession>A0A4U5NET0</accession>
<keyword evidence="5" id="KW-0804">Transcription</keyword>
<evidence type="ECO:0000313" key="9">
    <source>
        <dbReference type="EMBL" id="TKR81162.1"/>
    </source>
</evidence>
<dbReference type="EMBL" id="AZBU02000004">
    <property type="protein sequence ID" value="TKR81162.1"/>
    <property type="molecule type" value="Genomic_DNA"/>
</dbReference>
<dbReference type="AlphaFoldDB" id="A0A4U5NET0"/>
<dbReference type="InterPro" id="IPR009332">
    <property type="entry name" value="Med22"/>
</dbReference>
<proteinExistence type="inferred from homology"/>
<comment type="similarity">
    <text evidence="2">Belongs to the Mediator complex subunit 22 family.</text>
</comment>
<dbReference type="GO" id="GO:0006357">
    <property type="term" value="P:regulation of transcription by RNA polymerase II"/>
    <property type="evidence" value="ECO:0007669"/>
    <property type="project" value="InterPro"/>
</dbReference>
<keyword evidence="4" id="KW-0805">Transcription regulation</keyword>
<organism evidence="9">
    <name type="scientific">Steinernema carpocapsae</name>
    <name type="common">Entomopathogenic nematode</name>
    <dbReference type="NCBI Taxonomy" id="34508"/>
    <lineage>
        <taxon>Eukaryota</taxon>
        <taxon>Metazoa</taxon>
        <taxon>Ecdysozoa</taxon>
        <taxon>Nematoda</taxon>
        <taxon>Chromadorea</taxon>
        <taxon>Rhabditida</taxon>
        <taxon>Tylenchina</taxon>
        <taxon>Panagrolaimomorpha</taxon>
        <taxon>Strongyloidoidea</taxon>
        <taxon>Steinernematidae</taxon>
        <taxon>Steinernema</taxon>
    </lineage>
</organism>
<reference evidence="9" key="2">
    <citation type="journal article" date="2015" name="Genome Biol.">
        <title>Comparative genomics of Steinernema reveals deeply conserved gene regulatory networks.</title>
        <authorList>
            <person name="Dillman A.R."/>
            <person name="Macchietto M."/>
            <person name="Porter C.F."/>
            <person name="Rogers A."/>
            <person name="Williams B."/>
            <person name="Antoshechkin I."/>
            <person name="Lee M.M."/>
            <person name="Goodwin Z."/>
            <person name="Lu X."/>
            <person name="Lewis E.E."/>
            <person name="Goodrich-Blair H."/>
            <person name="Stock S.P."/>
            <person name="Adams B.J."/>
            <person name="Sternberg P.W."/>
            <person name="Mortazavi A."/>
        </authorList>
    </citation>
    <scope>NUCLEOTIDE SEQUENCE [LARGE SCALE GENOMIC DNA]</scope>
    <source>
        <strain evidence="9">ALL</strain>
    </source>
</reference>
<dbReference type="GO" id="GO:0003712">
    <property type="term" value="F:transcription coregulator activity"/>
    <property type="evidence" value="ECO:0007669"/>
    <property type="project" value="InterPro"/>
</dbReference>